<sequence length="221" mass="24260">RAFAECRTDFLLSSDTLSSNMSWLTTDNEAAFAPFRDYLGLLDLVSRAPSSSTRSSKCEDIEDVDDFKSNGVDCGLMPFTVPPVEESPWGESGGGPVLRATTPTRSRSWSHPRRQLVTWCVFCRNNGESPDVYASHLLKDEQGRTTCPILRVYACPICGAKGDGAHTIKYCPSRRVDEEVPAPLKTSRTSTGIRKSHVASTVTMRAQTNGAVGAWSWNGRH</sequence>
<dbReference type="GO" id="GO:0008270">
    <property type="term" value="F:zinc ion binding"/>
    <property type="evidence" value="ECO:0007669"/>
    <property type="project" value="UniProtKB-KW"/>
</dbReference>
<comment type="similarity">
    <text evidence="8">Belongs to the nanos family.</text>
</comment>
<feature type="domain" description="Nanos-type" evidence="9">
    <location>
        <begin position="119"/>
        <end position="173"/>
    </location>
</feature>
<dbReference type="InterPro" id="IPR038129">
    <property type="entry name" value="Nanos_sf"/>
</dbReference>
<evidence type="ECO:0000256" key="4">
    <source>
        <dbReference type="ARBA" id="ARBA00022771"/>
    </source>
</evidence>
<proteinExistence type="evidence at transcript level"/>
<keyword evidence="6 8" id="KW-0810">Translation regulation</keyword>
<dbReference type="OrthoDB" id="5864971at2759"/>
<reference evidence="10" key="1">
    <citation type="journal article" date="2016" name="Evol. Dev.">
        <title>The diversity of nanos expression in echinoderm embryos supports different mechanisms in germ cell specification.</title>
        <authorList>
            <person name="Fresques T."/>
            <person name="Swartz S.Z."/>
            <person name="Juliano C."/>
            <person name="Morino Y."/>
            <person name="Kikuchi M."/>
            <person name="Akasaka K."/>
            <person name="Wada H."/>
            <person name="Yajima M."/>
            <person name="Wessel G.M."/>
        </authorList>
    </citation>
    <scope>NUCLEOTIDE SEQUENCE</scope>
</reference>
<evidence type="ECO:0000256" key="5">
    <source>
        <dbReference type="ARBA" id="ARBA00022833"/>
    </source>
</evidence>
<keyword evidence="7 8" id="KW-0694">RNA-binding</keyword>
<evidence type="ECO:0000256" key="8">
    <source>
        <dbReference type="PROSITE-ProRule" id="PRU00855"/>
    </source>
</evidence>
<keyword evidence="3" id="KW-0479">Metal-binding</keyword>
<keyword evidence="2" id="KW-0963">Cytoplasm</keyword>
<dbReference type="InterPro" id="IPR008705">
    <property type="entry name" value="Nanos/Xcar2"/>
</dbReference>
<protein>
    <submittedName>
        <fullName evidence="10">Nanos3</fullName>
    </submittedName>
</protein>
<evidence type="ECO:0000259" key="9">
    <source>
        <dbReference type="PROSITE" id="PS51522"/>
    </source>
</evidence>
<evidence type="ECO:0000256" key="2">
    <source>
        <dbReference type="ARBA" id="ARBA00022490"/>
    </source>
</evidence>
<dbReference type="AlphaFoldDB" id="A0A1B1Q604"/>
<evidence type="ECO:0000256" key="3">
    <source>
        <dbReference type="ARBA" id="ARBA00022723"/>
    </source>
</evidence>
<dbReference type="GO" id="GO:0003723">
    <property type="term" value="F:RNA binding"/>
    <property type="evidence" value="ECO:0007669"/>
    <property type="project" value="UniProtKB-UniRule"/>
</dbReference>
<dbReference type="GO" id="GO:0006417">
    <property type="term" value="P:regulation of translation"/>
    <property type="evidence" value="ECO:0007669"/>
    <property type="project" value="UniProtKB-UniRule"/>
</dbReference>
<evidence type="ECO:0000256" key="6">
    <source>
        <dbReference type="ARBA" id="ARBA00022845"/>
    </source>
</evidence>
<dbReference type="InterPro" id="IPR024161">
    <property type="entry name" value="Znf_nanos-typ"/>
</dbReference>
<dbReference type="PANTHER" id="PTHR12887">
    <property type="entry name" value="NANOS PROTEIN"/>
    <property type="match status" value="1"/>
</dbReference>
<organism evidence="10">
    <name type="scientific">Patiria miniata</name>
    <name type="common">Bat star</name>
    <name type="synonym">Asterina miniata</name>
    <dbReference type="NCBI Taxonomy" id="46514"/>
    <lineage>
        <taxon>Eukaryota</taxon>
        <taxon>Metazoa</taxon>
        <taxon>Echinodermata</taxon>
        <taxon>Eleutherozoa</taxon>
        <taxon>Asterozoa</taxon>
        <taxon>Asteroidea</taxon>
        <taxon>Valvatacea</taxon>
        <taxon>Valvatida</taxon>
        <taxon>Asterinidae</taxon>
        <taxon>Patiria</taxon>
    </lineage>
</organism>
<evidence type="ECO:0000256" key="7">
    <source>
        <dbReference type="ARBA" id="ARBA00022884"/>
    </source>
</evidence>
<evidence type="ECO:0000313" key="10">
    <source>
        <dbReference type="EMBL" id="ANT70530.1"/>
    </source>
</evidence>
<dbReference type="Pfam" id="PF05741">
    <property type="entry name" value="zf-nanos"/>
    <property type="match status" value="1"/>
</dbReference>
<dbReference type="PROSITE" id="PS51522">
    <property type="entry name" value="ZF_NANOS"/>
    <property type="match status" value="1"/>
</dbReference>
<accession>A0A1B1Q604</accession>
<dbReference type="Gene3D" id="4.10.60.30">
    <property type="entry name" value="Nanos, RNA-binding domain"/>
    <property type="match status" value="1"/>
</dbReference>
<evidence type="ECO:0000256" key="1">
    <source>
        <dbReference type="ARBA" id="ARBA00004496"/>
    </source>
</evidence>
<dbReference type="EMBL" id="KU594505">
    <property type="protein sequence ID" value="ANT70530.1"/>
    <property type="molecule type" value="mRNA"/>
</dbReference>
<name>A0A1B1Q604_PATMI</name>
<feature type="non-terminal residue" evidence="10">
    <location>
        <position position="1"/>
    </location>
</feature>
<keyword evidence="4 8" id="KW-0863">Zinc-finger</keyword>
<dbReference type="GO" id="GO:0005737">
    <property type="term" value="C:cytoplasm"/>
    <property type="evidence" value="ECO:0007669"/>
    <property type="project" value="UniProtKB-SubCell"/>
</dbReference>
<keyword evidence="5" id="KW-0862">Zinc</keyword>
<comment type="subcellular location">
    <subcellularLocation>
        <location evidence="1">Cytoplasm</location>
    </subcellularLocation>
</comment>